<dbReference type="PANTHER" id="PTHR34709">
    <property type="entry name" value="OS10G0396666 PROTEIN"/>
    <property type="match status" value="1"/>
</dbReference>
<dbReference type="EMBL" id="LWDX02057521">
    <property type="protein sequence ID" value="OEL18164.1"/>
    <property type="molecule type" value="Genomic_DNA"/>
</dbReference>
<dbReference type="AlphaFoldDB" id="A0A1E5UZF6"/>
<evidence type="ECO:0000313" key="3">
    <source>
        <dbReference type="Proteomes" id="UP000095767"/>
    </source>
</evidence>
<dbReference type="InterPro" id="IPR055411">
    <property type="entry name" value="LRR_FXL15/At3g58940/PEG3-like"/>
</dbReference>
<accession>A0A1E5UZF6</accession>
<organism evidence="2 3">
    <name type="scientific">Dichanthelium oligosanthes</name>
    <dbReference type="NCBI Taxonomy" id="888268"/>
    <lineage>
        <taxon>Eukaryota</taxon>
        <taxon>Viridiplantae</taxon>
        <taxon>Streptophyta</taxon>
        <taxon>Embryophyta</taxon>
        <taxon>Tracheophyta</taxon>
        <taxon>Spermatophyta</taxon>
        <taxon>Magnoliopsida</taxon>
        <taxon>Liliopsida</taxon>
        <taxon>Poales</taxon>
        <taxon>Poaceae</taxon>
        <taxon>PACMAD clade</taxon>
        <taxon>Panicoideae</taxon>
        <taxon>Panicodae</taxon>
        <taxon>Paniceae</taxon>
        <taxon>Dichantheliinae</taxon>
        <taxon>Dichanthelium</taxon>
    </lineage>
</organism>
<protein>
    <recommendedName>
        <fullName evidence="1">F-box/LRR-repeat protein 15/At3g58940/PEG3-like LRR domain-containing protein</fullName>
    </recommendedName>
</protein>
<dbReference type="PANTHER" id="PTHR34709:SF52">
    <property type="entry name" value="OS07G0548100 PROTEIN"/>
    <property type="match status" value="1"/>
</dbReference>
<comment type="caution">
    <text evidence="2">The sequence shown here is derived from an EMBL/GenBank/DDBJ whole genome shotgun (WGS) entry which is preliminary data.</text>
</comment>
<name>A0A1E5UZF6_9POAL</name>
<keyword evidence="3" id="KW-1185">Reference proteome</keyword>
<feature type="domain" description="F-box/LRR-repeat protein 15/At3g58940/PEG3-like LRR" evidence="1">
    <location>
        <begin position="138"/>
        <end position="268"/>
    </location>
</feature>
<dbReference type="Proteomes" id="UP000095767">
    <property type="component" value="Unassembled WGS sequence"/>
</dbReference>
<dbReference type="Pfam" id="PF24758">
    <property type="entry name" value="LRR_At5g56370"/>
    <property type="match status" value="1"/>
</dbReference>
<reference evidence="2 3" key="1">
    <citation type="submission" date="2016-09" db="EMBL/GenBank/DDBJ databases">
        <title>The draft genome of Dichanthelium oligosanthes: A C3 panicoid grass species.</title>
        <authorList>
            <person name="Studer A.J."/>
            <person name="Schnable J.C."/>
            <person name="Brutnell T.P."/>
        </authorList>
    </citation>
    <scope>NUCLEOTIDE SEQUENCE [LARGE SCALE GENOMIC DNA]</scope>
    <source>
        <strain evidence="3">cv. Kellogg 1175</strain>
        <tissue evidence="2">Leaf</tissue>
    </source>
</reference>
<dbReference type="InterPro" id="IPR055312">
    <property type="entry name" value="FBL15-like"/>
</dbReference>
<dbReference type="OrthoDB" id="589267at2759"/>
<dbReference type="STRING" id="888268.A0A1E5UZF6"/>
<evidence type="ECO:0000259" key="1">
    <source>
        <dbReference type="Pfam" id="PF24758"/>
    </source>
</evidence>
<evidence type="ECO:0000313" key="2">
    <source>
        <dbReference type="EMBL" id="OEL18164.1"/>
    </source>
</evidence>
<gene>
    <name evidence="2" type="ORF">BAE44_0020817</name>
</gene>
<dbReference type="SUPFAM" id="SSF81383">
    <property type="entry name" value="F-box domain"/>
    <property type="match status" value="1"/>
</dbReference>
<sequence>MEPSVRGGQLAAKPSEDDAGVDRLSALPNDVLLLILIGLEDAAAAGRTSVLASRWRRLWARLPELRFPFSTDPRVIASALVAHEASISCLDVGTEDAAPEPVAAWLPAAARRLSGTLVFTNRVPGKNHNDDGEERRGAFELPCLQNATSVSLDLGCLGLAVPRAGVFARLTELSLSHVQFRGPCVLGDAVSSRRCPCLERLIVRNTLGLTNLTVRSNSLRHMELDRVRGLQQLTIDAAALEYLKVFTCFYHCRTRPVANISARQLKVLRWRDLFDRSSVKLGRVKHLQSLRTDLFFVYASSSNNSCLGLLRCFKIIQELSLTLVYLVSALPLLFGIM</sequence>
<dbReference type="InterPro" id="IPR036047">
    <property type="entry name" value="F-box-like_dom_sf"/>
</dbReference>
<proteinExistence type="predicted"/>
<dbReference type="SUPFAM" id="SSF52058">
    <property type="entry name" value="L domain-like"/>
    <property type="match status" value="1"/>
</dbReference>